<keyword evidence="1" id="KW-0812">Transmembrane</keyword>
<feature type="transmembrane region" description="Helical" evidence="1">
    <location>
        <begin position="305"/>
        <end position="324"/>
    </location>
</feature>
<feature type="transmembrane region" description="Helical" evidence="1">
    <location>
        <begin position="12"/>
        <end position="29"/>
    </location>
</feature>
<feature type="transmembrane region" description="Helical" evidence="1">
    <location>
        <begin position="119"/>
        <end position="140"/>
    </location>
</feature>
<evidence type="ECO:0000313" key="3">
    <source>
        <dbReference type="Proteomes" id="UP001139226"/>
    </source>
</evidence>
<name>A0A9X1V2C7_9FLAO</name>
<dbReference type="EMBL" id="JAKVTV010000001">
    <property type="protein sequence ID" value="MCH4822751.1"/>
    <property type="molecule type" value="Genomic_DNA"/>
</dbReference>
<accession>A0A9X1V2C7</accession>
<gene>
    <name evidence="2" type="ORF">ML462_06155</name>
</gene>
<feature type="transmembrane region" description="Helical" evidence="1">
    <location>
        <begin position="217"/>
        <end position="236"/>
    </location>
</feature>
<proteinExistence type="predicted"/>
<dbReference type="AlphaFoldDB" id="A0A9X1V2C7"/>
<keyword evidence="1" id="KW-0472">Membrane</keyword>
<keyword evidence="3" id="KW-1185">Reference proteome</keyword>
<comment type="caution">
    <text evidence="2">The sequence shown here is derived from an EMBL/GenBank/DDBJ whole genome shotgun (WGS) entry which is preliminary data.</text>
</comment>
<organism evidence="2 3">
    <name type="scientific">Christiangramia lutea</name>
    <dbReference type="NCBI Taxonomy" id="1607951"/>
    <lineage>
        <taxon>Bacteria</taxon>
        <taxon>Pseudomonadati</taxon>
        <taxon>Bacteroidota</taxon>
        <taxon>Flavobacteriia</taxon>
        <taxon>Flavobacteriales</taxon>
        <taxon>Flavobacteriaceae</taxon>
        <taxon>Christiangramia</taxon>
    </lineage>
</organism>
<keyword evidence="1" id="KW-1133">Transmembrane helix</keyword>
<sequence>MLEGFGITNKKFWKFWGLTLIIISAIFIAEMDVAPYLDEDEFMIVDLGRIILHPETGWSITWMMDRNEPAFVFFYIGPVIFELSYQLLGEFGPRLLGLLGALFASTMILLWLKSRNTKLLFAAILSLVFLLDPVFVQSYTLGRLDGWAIGFCLLACCILRSGLGKESVNGQIIAAGVCFSLALFVWPSAAFLFPLILGELYFLMISQNVHQNFKVKILKPLSVFSITVVIVSVALLIPIATKFYAYFTNILDGILVNVFRGQNVGEQSGQILSLDPALELLRGLKYTPVLFILAITAAILKRDLVLILSSLAAILMMYLTVVYLHRIQYLLPYLVALTAGLYQERSFNTGLTILKLRTSNLKYLSGAVLLFWVVAVSLVIRSFLAIENSQERDRDLVFQAAVNMIGPGDHHVYISAPEFYIAGRTLGWKMFRRYGAIGDPLTSESIKPIVPKMEYVILREWEVTENFDSLLDEKGFSRAEWYTLYKEPVSGFDGQITNEHRLRNLFSIFEHPYGPYKLYSRQAD</sequence>
<feature type="transmembrane region" description="Helical" evidence="1">
    <location>
        <begin position="363"/>
        <end position="384"/>
    </location>
</feature>
<evidence type="ECO:0000313" key="2">
    <source>
        <dbReference type="EMBL" id="MCH4822751.1"/>
    </source>
</evidence>
<reference evidence="2" key="1">
    <citation type="submission" date="2022-03" db="EMBL/GenBank/DDBJ databases">
        <title>Gramella crocea sp. nov., isolated from activated sludge of a seafood processing plant.</title>
        <authorList>
            <person name="Zhang X."/>
        </authorList>
    </citation>
    <scope>NUCLEOTIDE SEQUENCE</scope>
    <source>
        <strain evidence="2">YJ019</strain>
    </source>
</reference>
<feature type="transmembrane region" description="Helical" evidence="1">
    <location>
        <begin position="94"/>
        <end position="112"/>
    </location>
</feature>
<dbReference type="RefSeq" id="WP_240712872.1">
    <property type="nucleotide sequence ID" value="NZ_JAKVTV010000001.1"/>
</dbReference>
<dbReference type="Proteomes" id="UP001139226">
    <property type="component" value="Unassembled WGS sequence"/>
</dbReference>
<feature type="transmembrane region" description="Helical" evidence="1">
    <location>
        <begin position="146"/>
        <end position="163"/>
    </location>
</feature>
<evidence type="ECO:0000256" key="1">
    <source>
        <dbReference type="SAM" id="Phobius"/>
    </source>
</evidence>
<protein>
    <submittedName>
        <fullName evidence="2">Uncharacterized protein</fullName>
    </submittedName>
</protein>
<feature type="transmembrane region" description="Helical" evidence="1">
    <location>
        <begin position="172"/>
        <end position="197"/>
    </location>
</feature>